<evidence type="ECO:0000313" key="2">
    <source>
        <dbReference type="Proteomes" id="UP000203229"/>
    </source>
</evidence>
<dbReference type="GO" id="GO:0070681">
    <property type="term" value="P:glutaminyl-tRNAGln biosynthesis via transamidation"/>
    <property type="evidence" value="ECO:0007669"/>
    <property type="project" value="TreeGrafter"/>
</dbReference>
<dbReference type="RefSeq" id="WP_094048125.1">
    <property type="nucleotide sequence ID" value="NZ_CP022535.1"/>
</dbReference>
<keyword evidence="1" id="KW-0808">Transferase</keyword>
<keyword evidence="2" id="KW-1185">Reference proteome</keyword>
<name>A0A222EMZ7_9MOLU</name>
<dbReference type="EMBL" id="CP022535">
    <property type="protein sequence ID" value="ASP27882.1"/>
    <property type="molecule type" value="Genomic_DNA"/>
</dbReference>
<dbReference type="InterPro" id="IPR003837">
    <property type="entry name" value="GatC"/>
</dbReference>
<organism evidence="1 2">
    <name type="scientific">Spiroplasma corruscae</name>
    <dbReference type="NCBI Taxonomy" id="216934"/>
    <lineage>
        <taxon>Bacteria</taxon>
        <taxon>Bacillati</taxon>
        <taxon>Mycoplasmatota</taxon>
        <taxon>Mollicutes</taxon>
        <taxon>Entomoplasmatales</taxon>
        <taxon>Spiroplasmataceae</taxon>
        <taxon>Spiroplasma</taxon>
    </lineage>
</organism>
<proteinExistence type="predicted"/>
<dbReference type="Proteomes" id="UP000203229">
    <property type="component" value="Chromosome"/>
</dbReference>
<evidence type="ECO:0000313" key="1">
    <source>
        <dbReference type="EMBL" id="ASP27882.1"/>
    </source>
</evidence>
<dbReference type="GO" id="GO:0006450">
    <property type="term" value="P:regulation of translational fidelity"/>
    <property type="evidence" value="ECO:0007669"/>
    <property type="project" value="InterPro"/>
</dbReference>
<dbReference type="Pfam" id="PF02686">
    <property type="entry name" value="GatC"/>
    <property type="match status" value="1"/>
</dbReference>
<dbReference type="AlphaFoldDB" id="A0A222EMZ7"/>
<dbReference type="PANTHER" id="PTHR15004">
    <property type="entry name" value="GLUTAMYL-TRNA(GLN) AMIDOTRANSFERASE SUBUNIT C, MITOCHONDRIAL"/>
    <property type="match status" value="1"/>
</dbReference>
<dbReference type="OrthoDB" id="399009at2"/>
<dbReference type="InterPro" id="IPR036113">
    <property type="entry name" value="Asp/Glu-ADT_sf_sub_c"/>
</dbReference>
<gene>
    <name evidence="1" type="primary">gatC</name>
    <name evidence="1" type="ORF">SCORR_v1c01070</name>
</gene>
<accession>A0A222EMZ7</accession>
<dbReference type="NCBIfam" id="TIGR00135">
    <property type="entry name" value="gatC"/>
    <property type="match status" value="1"/>
</dbReference>
<dbReference type="KEGG" id="scou:SCORR_v1c01070"/>
<dbReference type="PANTHER" id="PTHR15004:SF0">
    <property type="entry name" value="GLUTAMYL-TRNA(GLN) AMIDOTRANSFERASE SUBUNIT C, MITOCHONDRIAL"/>
    <property type="match status" value="1"/>
</dbReference>
<dbReference type="GO" id="GO:0016740">
    <property type="term" value="F:transferase activity"/>
    <property type="evidence" value="ECO:0007669"/>
    <property type="project" value="UniProtKB-KW"/>
</dbReference>
<dbReference type="SUPFAM" id="SSF141000">
    <property type="entry name" value="Glu-tRNAGln amidotransferase C subunit"/>
    <property type="match status" value="1"/>
</dbReference>
<reference evidence="1 2" key="1">
    <citation type="submission" date="2017-07" db="EMBL/GenBank/DDBJ databases">
        <title>Complete genome sequence of Spiroplasma corruscae EC-1 (DSM 19793).</title>
        <authorList>
            <person name="Tsai Y.-M."/>
            <person name="Lo W.-S."/>
            <person name="Kuo C.-H."/>
        </authorList>
    </citation>
    <scope>NUCLEOTIDE SEQUENCE [LARGE SCALE GENOMIC DNA]</scope>
    <source>
        <strain evidence="1 2">EC-1</strain>
    </source>
</reference>
<protein>
    <submittedName>
        <fullName evidence="1">Glutamyl-tRNA(Gln) amidotransferase subunit C</fullName>
    </submittedName>
</protein>
<sequence length="96" mass="11295">MKINFEVLKSLEEDVMLDLSDQELNEVLKVENQILSKFEKVLKINTDGVEQMHYCFEIKNTYLRDDENSRTIPKEKVLSNAPEKDDDYIIMNKVVV</sequence>